<evidence type="ECO:0000256" key="3">
    <source>
        <dbReference type="ARBA" id="ARBA00022630"/>
    </source>
</evidence>
<protein>
    <recommendedName>
        <fullName evidence="6">FAD/NAD(P)-binding domain-containing protein</fullName>
    </recommendedName>
</protein>
<comment type="similarity">
    <text evidence="2">Belongs to the NADH dehydrogenase family.</text>
</comment>
<dbReference type="InterPro" id="IPR036188">
    <property type="entry name" value="FAD/NAD-bd_sf"/>
</dbReference>
<dbReference type="GO" id="GO:0019646">
    <property type="term" value="P:aerobic electron transport chain"/>
    <property type="evidence" value="ECO:0007669"/>
    <property type="project" value="TreeGrafter"/>
</dbReference>
<dbReference type="PRINTS" id="PR00368">
    <property type="entry name" value="FADPNR"/>
</dbReference>
<evidence type="ECO:0000256" key="5">
    <source>
        <dbReference type="ARBA" id="ARBA00023002"/>
    </source>
</evidence>
<keyword evidence="4" id="KW-0274">FAD</keyword>
<dbReference type="EMBL" id="MFKM01000030">
    <property type="protein sequence ID" value="OGG42953.1"/>
    <property type="molecule type" value="Genomic_DNA"/>
</dbReference>
<comment type="cofactor">
    <cofactor evidence="1">
        <name>FAD</name>
        <dbReference type="ChEBI" id="CHEBI:57692"/>
    </cofactor>
</comment>
<feature type="domain" description="FAD/NAD(P)-binding" evidence="6">
    <location>
        <begin position="8"/>
        <end position="319"/>
    </location>
</feature>
<reference evidence="7 8" key="1">
    <citation type="journal article" date="2016" name="Nat. Commun.">
        <title>Thousands of microbial genomes shed light on interconnected biogeochemical processes in an aquifer system.</title>
        <authorList>
            <person name="Anantharaman K."/>
            <person name="Brown C.T."/>
            <person name="Hug L.A."/>
            <person name="Sharon I."/>
            <person name="Castelle C.J."/>
            <person name="Probst A.J."/>
            <person name="Thomas B.C."/>
            <person name="Singh A."/>
            <person name="Wilkins M.J."/>
            <person name="Karaoz U."/>
            <person name="Brodie E.L."/>
            <person name="Williams K.H."/>
            <person name="Hubbard S.S."/>
            <person name="Banfield J.F."/>
        </authorList>
    </citation>
    <scope>NUCLEOTIDE SEQUENCE [LARGE SCALE GENOMIC DNA]</scope>
</reference>
<dbReference type="PANTHER" id="PTHR42913:SF3">
    <property type="entry name" value="64 KDA MITOCHONDRIAL NADH DEHYDROGENASE (EUROFUNG)"/>
    <property type="match status" value="1"/>
</dbReference>
<keyword evidence="3" id="KW-0285">Flavoprotein</keyword>
<evidence type="ECO:0000256" key="2">
    <source>
        <dbReference type="ARBA" id="ARBA00005272"/>
    </source>
</evidence>
<proteinExistence type="inferred from homology"/>
<gene>
    <name evidence="7" type="ORF">A3G50_00235</name>
</gene>
<evidence type="ECO:0000256" key="4">
    <source>
        <dbReference type="ARBA" id="ARBA00022827"/>
    </source>
</evidence>
<dbReference type="InterPro" id="IPR023753">
    <property type="entry name" value="FAD/NAD-binding_dom"/>
</dbReference>
<dbReference type="STRING" id="1798473.A3G50_00235"/>
<organism evidence="7 8">
    <name type="scientific">Candidatus Jorgensenbacteria bacterium RIFCSPLOWO2_12_FULL_42_11</name>
    <dbReference type="NCBI Taxonomy" id="1798473"/>
    <lineage>
        <taxon>Bacteria</taxon>
        <taxon>Candidatus Joergenseniibacteriota</taxon>
    </lineage>
</organism>
<evidence type="ECO:0000259" key="6">
    <source>
        <dbReference type="Pfam" id="PF07992"/>
    </source>
</evidence>
<dbReference type="Pfam" id="PF07992">
    <property type="entry name" value="Pyr_redox_2"/>
    <property type="match status" value="1"/>
</dbReference>
<sequence>MESLKPSKKIVIVGGGFGGIRAALDLAKRKLPNAKIVLISDKPYFEYSAALYRAATGRSLLEARIPLKEIFNDTGVEIIEDAVARINLKEKILVGGSDSRYSFDFLVLSLGNETAYFNIPGLQELSFGFKSVNEALRLKKHLHELFASCEKINAAEKICAARIIIIGAGASGAELAGELAVYRQKLAKNHRLDPSLIAINLIEAAPRILPLLPEDVSKRVEQRLRDLGVDIFLNKAVTKEDVEGIYLKDMEIKTKTVVWAAGLKPNYLYGETAGLEIDKKGRVLVNEYLQPKDYENVFVIGDAAATLYAGMAQTAIRDGKFAAKTMIRKLAGKPLSPYQPRAPFYAIPAGPGWAAVIIGRLRFYGKIGWWLRQLADFRFFLTILSPRKAILVFQSGKTLCESCAVCLPQKDQP</sequence>
<dbReference type="PRINTS" id="PR00411">
    <property type="entry name" value="PNDRDTASEI"/>
</dbReference>
<comment type="caution">
    <text evidence="7">The sequence shown here is derived from an EMBL/GenBank/DDBJ whole genome shotgun (WGS) entry which is preliminary data.</text>
</comment>
<dbReference type="SUPFAM" id="SSF51905">
    <property type="entry name" value="FAD/NAD(P)-binding domain"/>
    <property type="match status" value="1"/>
</dbReference>
<name>A0A1F6C1L9_9BACT</name>
<dbReference type="AlphaFoldDB" id="A0A1F6C1L9"/>
<accession>A0A1F6C1L9</accession>
<dbReference type="GO" id="GO:0003955">
    <property type="term" value="F:NAD(P)H dehydrogenase (quinone) activity"/>
    <property type="evidence" value="ECO:0007669"/>
    <property type="project" value="TreeGrafter"/>
</dbReference>
<keyword evidence="5" id="KW-0560">Oxidoreductase</keyword>
<dbReference type="PANTHER" id="PTHR42913">
    <property type="entry name" value="APOPTOSIS-INDUCING FACTOR 1"/>
    <property type="match status" value="1"/>
</dbReference>
<evidence type="ECO:0000313" key="8">
    <source>
        <dbReference type="Proteomes" id="UP000176633"/>
    </source>
</evidence>
<dbReference type="Gene3D" id="3.50.50.100">
    <property type="match status" value="1"/>
</dbReference>
<evidence type="ECO:0000313" key="7">
    <source>
        <dbReference type="EMBL" id="OGG42953.1"/>
    </source>
</evidence>
<dbReference type="Proteomes" id="UP000176633">
    <property type="component" value="Unassembled WGS sequence"/>
</dbReference>
<evidence type="ECO:0000256" key="1">
    <source>
        <dbReference type="ARBA" id="ARBA00001974"/>
    </source>
</evidence>
<dbReference type="InterPro" id="IPR051169">
    <property type="entry name" value="NADH-Q_oxidoreductase"/>
</dbReference>